<evidence type="ECO:0000313" key="2">
    <source>
        <dbReference type="Proteomes" id="UP000005953"/>
    </source>
</evidence>
<keyword evidence="2" id="KW-1185">Reference proteome</keyword>
<name>A4B9R6_9GAMM</name>
<proteinExistence type="predicted"/>
<sequence length="63" mass="7202">MKLSEVKTGMRVRIASEDHHFYFRAGTVLSVYHEIVPDLIYIRIALDSGDKIQGFQPEHLMAA</sequence>
<gene>
    <name evidence="1" type="ORF">MED297_20807</name>
</gene>
<evidence type="ECO:0000313" key="1">
    <source>
        <dbReference type="EMBL" id="EAR11367.1"/>
    </source>
</evidence>
<organism evidence="1 2">
    <name type="scientific">Reinekea blandensis MED297</name>
    <dbReference type="NCBI Taxonomy" id="314283"/>
    <lineage>
        <taxon>Bacteria</taxon>
        <taxon>Pseudomonadati</taxon>
        <taxon>Pseudomonadota</taxon>
        <taxon>Gammaproteobacteria</taxon>
        <taxon>Oceanospirillales</taxon>
        <taxon>Saccharospirillaceae</taxon>
        <taxon>Reinekea</taxon>
    </lineage>
</organism>
<comment type="caution">
    <text evidence="1">The sequence shown here is derived from an EMBL/GenBank/DDBJ whole genome shotgun (WGS) entry which is preliminary data.</text>
</comment>
<dbReference type="Proteomes" id="UP000005953">
    <property type="component" value="Unassembled WGS sequence"/>
</dbReference>
<protein>
    <submittedName>
        <fullName evidence="1">Uncharacterized protein</fullName>
    </submittedName>
</protein>
<dbReference type="RefSeq" id="WP_008044978.1">
    <property type="nucleotide sequence ID" value="NZ_CH724151.1"/>
</dbReference>
<dbReference type="HOGENOM" id="CLU_2882773_0_0_6"/>
<accession>A4B9R6</accession>
<dbReference type="AlphaFoldDB" id="A4B9R6"/>
<reference evidence="1 2" key="1">
    <citation type="submission" date="2006-02" db="EMBL/GenBank/DDBJ databases">
        <authorList>
            <person name="Pinhassi J."/>
            <person name="Pedros-Alio C."/>
            <person name="Ferriera S."/>
            <person name="Johnson J."/>
            <person name="Kravitz S."/>
            <person name="Halpern A."/>
            <person name="Remington K."/>
            <person name="Beeson K."/>
            <person name="Tran B."/>
            <person name="Rogers Y.-H."/>
            <person name="Friedman R."/>
            <person name="Venter J.C."/>
        </authorList>
    </citation>
    <scope>NUCLEOTIDE SEQUENCE [LARGE SCALE GENOMIC DNA]</scope>
    <source>
        <strain evidence="1 2">MED297</strain>
    </source>
</reference>
<dbReference type="EMBL" id="AAOE01000001">
    <property type="protein sequence ID" value="EAR11367.1"/>
    <property type="molecule type" value="Genomic_DNA"/>
</dbReference>